<dbReference type="RefSeq" id="WP_151646074.1">
    <property type="nucleotide sequence ID" value="NZ_CP044543.1"/>
</dbReference>
<dbReference type="InterPro" id="IPR003882">
    <property type="entry name" value="Pistil_extensin"/>
</dbReference>
<evidence type="ECO:0000313" key="5">
    <source>
        <dbReference type="EMBL" id="QFI73775.1"/>
    </source>
</evidence>
<organism evidence="5 6">
    <name type="scientific">Bradyrhizobium betae</name>
    <dbReference type="NCBI Taxonomy" id="244734"/>
    <lineage>
        <taxon>Bacteria</taxon>
        <taxon>Pseudomonadati</taxon>
        <taxon>Pseudomonadota</taxon>
        <taxon>Alphaproteobacteria</taxon>
        <taxon>Hyphomicrobiales</taxon>
        <taxon>Nitrobacteraceae</taxon>
        <taxon>Bradyrhizobium</taxon>
    </lineage>
</organism>
<dbReference type="AlphaFoldDB" id="A0A5P6P6D6"/>
<feature type="compositionally biased region" description="Pro residues" evidence="2">
    <location>
        <begin position="321"/>
        <end position="330"/>
    </location>
</feature>
<dbReference type="GO" id="GO:0016020">
    <property type="term" value="C:membrane"/>
    <property type="evidence" value="ECO:0007669"/>
    <property type="project" value="UniProtKB-UniRule"/>
</dbReference>
<accession>A0A5P6P6D6</accession>
<feature type="compositionally biased region" description="Low complexity" evidence="2">
    <location>
        <begin position="311"/>
        <end position="320"/>
    </location>
</feature>
<dbReference type="CDD" id="cd07185">
    <property type="entry name" value="OmpA_C-like"/>
    <property type="match status" value="1"/>
</dbReference>
<proteinExistence type="predicted"/>
<evidence type="ECO:0000256" key="3">
    <source>
        <dbReference type="SAM" id="SignalP"/>
    </source>
</evidence>
<evidence type="ECO:0000259" key="4">
    <source>
        <dbReference type="PROSITE" id="PS51123"/>
    </source>
</evidence>
<feature type="region of interest" description="Disordered" evidence="2">
    <location>
        <begin position="688"/>
        <end position="708"/>
    </location>
</feature>
<dbReference type="Pfam" id="PF00691">
    <property type="entry name" value="OmpA"/>
    <property type="match status" value="1"/>
</dbReference>
<feature type="compositionally biased region" description="Low complexity" evidence="2">
    <location>
        <begin position="331"/>
        <end position="356"/>
    </location>
</feature>
<dbReference type="KEGG" id="bbet:F8237_15990"/>
<dbReference type="InterPro" id="IPR050330">
    <property type="entry name" value="Bact_OuterMem_StrucFunc"/>
</dbReference>
<dbReference type="PRINTS" id="PR01218">
    <property type="entry name" value="PSTLEXTENSIN"/>
</dbReference>
<feature type="region of interest" description="Disordered" evidence="2">
    <location>
        <begin position="38"/>
        <end position="356"/>
    </location>
</feature>
<sequence>MTHLRFVLLATTALTAMPFASSASYAQSTAAPIVIAQAGPAGEVGPDGKPKQPPKGPAAPPPPAAKPPAPPPPPAAAPPPPPPRPTAPPPAVAPPPRPAAPPPPPPAPSRPTPPPPPPATHQAPPPPPPAAAPKAPPPAAAPQQHAPTPPPPPPPASAPPARVAPAPTPAAPPPPPPTTRATPTPPPPPPASPPPGRTPPAPTSGPSAAPAPTPTPAPGATPSPGRAGPPPAGAPTTVPGATPLPTGTPPAGAGGPLPGRPGQSPAPAGSPTPAPGATPAPTPTPPAGGAPTPPPGRQGGPGAPPPGGPAAGAPATGPAAGLPPRPPAPPAGAAAPTVVPGTAAAAPPPDRAQYAPPTVAPAFRAAPTVAAPLPPPPRPPQRDLTPLAIGAGVVAGAVIGATIADYRNQRRETVEGGRTVYTEPDRIIIRDPGGQAYVRGNDLYRFRYGARDIRTDTIGGDTRTIVVRPDGSEIITVVGPDGRLLRRIRRDPGGRELIIIDNSYRDPQSVGGFYVDAPPPVVNIPYDRYIVDAQEASPDVIYETMVAPPVQRINRRYTLDEIRYSPNVRMQMPSIDLNTINFETGSWSIPPDQAAKLQSIADGLNRAIQANPRVVFLIEGHTDAVGNDVDNLSLSDRRAQSAAELLTQQFGVPSENLTSQGYGEQYLKEQTQGPSLINRRVTIRNITPLLNGGQASLPPPPPGTAPPR</sequence>
<feature type="compositionally biased region" description="Pro residues" evidence="2">
    <location>
        <begin position="166"/>
        <end position="233"/>
    </location>
</feature>
<feature type="compositionally biased region" description="Pro residues" evidence="2">
    <location>
        <begin position="147"/>
        <end position="158"/>
    </location>
</feature>
<feature type="signal peptide" evidence="3">
    <location>
        <begin position="1"/>
        <end position="26"/>
    </location>
</feature>
<dbReference type="InterPro" id="IPR036737">
    <property type="entry name" value="OmpA-like_sf"/>
</dbReference>
<dbReference type="PROSITE" id="PS51123">
    <property type="entry name" value="OMPA_2"/>
    <property type="match status" value="1"/>
</dbReference>
<dbReference type="PANTHER" id="PTHR30329">
    <property type="entry name" value="STATOR ELEMENT OF FLAGELLAR MOTOR COMPLEX"/>
    <property type="match status" value="1"/>
</dbReference>
<dbReference type="InterPro" id="IPR006665">
    <property type="entry name" value="OmpA-like"/>
</dbReference>
<gene>
    <name evidence="5" type="ORF">F8237_15990</name>
</gene>
<feature type="compositionally biased region" description="Pro residues" evidence="2">
    <location>
        <begin position="51"/>
        <end position="140"/>
    </location>
</feature>
<feature type="compositionally biased region" description="Low complexity" evidence="2">
    <location>
        <begin position="234"/>
        <end position="251"/>
    </location>
</feature>
<name>A0A5P6P6D6_9BRAD</name>
<feature type="chain" id="PRO_5024921300" evidence="3">
    <location>
        <begin position="27"/>
        <end position="708"/>
    </location>
</feature>
<dbReference type="EMBL" id="CP044543">
    <property type="protein sequence ID" value="QFI73775.1"/>
    <property type="molecule type" value="Genomic_DNA"/>
</dbReference>
<reference evidence="6" key="1">
    <citation type="submission" date="2019-10" db="EMBL/GenBank/DDBJ databases">
        <title>Complete Genome Sequence of Bradyrhizobium betae type strain PL7HG1T.</title>
        <authorList>
            <person name="Bromfield E.S.P."/>
            <person name="Cloutier S."/>
        </authorList>
    </citation>
    <scope>NUCLEOTIDE SEQUENCE [LARGE SCALE GENOMIC DNA]</scope>
    <source>
        <strain evidence="6">PL7HG1</strain>
    </source>
</reference>
<dbReference type="PANTHER" id="PTHR30329:SF21">
    <property type="entry name" value="LIPOPROTEIN YIAD-RELATED"/>
    <property type="match status" value="1"/>
</dbReference>
<evidence type="ECO:0000313" key="6">
    <source>
        <dbReference type="Proteomes" id="UP000325641"/>
    </source>
</evidence>
<evidence type="ECO:0000256" key="2">
    <source>
        <dbReference type="SAM" id="MobiDB-lite"/>
    </source>
</evidence>
<evidence type="ECO:0000256" key="1">
    <source>
        <dbReference type="PROSITE-ProRule" id="PRU00473"/>
    </source>
</evidence>
<dbReference type="Gene3D" id="3.30.1330.60">
    <property type="entry name" value="OmpA-like domain"/>
    <property type="match status" value="1"/>
</dbReference>
<keyword evidence="1" id="KW-0472">Membrane</keyword>
<dbReference type="OrthoDB" id="9792021at2"/>
<dbReference type="Proteomes" id="UP000325641">
    <property type="component" value="Chromosome"/>
</dbReference>
<feature type="compositionally biased region" description="Pro residues" evidence="2">
    <location>
        <begin position="697"/>
        <end position="708"/>
    </location>
</feature>
<protein>
    <submittedName>
        <fullName evidence="5">OmpA family protein</fullName>
    </submittedName>
</protein>
<dbReference type="SUPFAM" id="SSF103088">
    <property type="entry name" value="OmpA-like"/>
    <property type="match status" value="1"/>
</dbReference>
<keyword evidence="3" id="KW-0732">Signal</keyword>
<feature type="domain" description="OmpA-like" evidence="4">
    <location>
        <begin position="569"/>
        <end position="689"/>
    </location>
</feature>
<feature type="compositionally biased region" description="Pro residues" evidence="2">
    <location>
        <begin position="268"/>
        <end position="308"/>
    </location>
</feature>